<keyword evidence="2" id="KW-1185">Reference proteome</keyword>
<dbReference type="EMBL" id="JASGBP010000006">
    <property type="protein sequence ID" value="MDI9257787.1"/>
    <property type="molecule type" value="Genomic_DNA"/>
</dbReference>
<protein>
    <recommendedName>
        <fullName evidence="3">Carboxypeptidase-like protein</fullName>
    </recommendedName>
</protein>
<organism evidence="1 2">
    <name type="scientific">Flavobacterium sedimenticola</name>
    <dbReference type="NCBI Taxonomy" id="3043286"/>
    <lineage>
        <taxon>Bacteria</taxon>
        <taxon>Pseudomonadati</taxon>
        <taxon>Bacteroidota</taxon>
        <taxon>Flavobacteriia</taxon>
        <taxon>Flavobacteriales</taxon>
        <taxon>Flavobacteriaceae</taxon>
        <taxon>Flavobacterium</taxon>
    </lineage>
</organism>
<evidence type="ECO:0000313" key="1">
    <source>
        <dbReference type="EMBL" id="MDI9257787.1"/>
    </source>
</evidence>
<name>A0ABT6XRS2_9FLAO</name>
<proteinExistence type="predicted"/>
<sequence>MKSFARVTFIFFSFQLAWAQNHDESVLKGKAVVSDVDLKGIYIINLRTEATTNTESEGFFTIKAAIGDTLMFSAIQIKGKKVVLTVKDFQTDLVLIPLEPMINRLDEVIVKQYKNINAVALGIIPAKAKQYTPAERKLRTASGDGFDENTDGTSGGSVGLDPLFNWMSGRTTMLKKELEVERKESLLQRLEAQFGVDYVVQKLKIPADYVKAFWYFVVEDSRFVRAFMAKNSAMTKFVLAELAAKYLELQKTEPN</sequence>
<dbReference type="RefSeq" id="WP_283239464.1">
    <property type="nucleotide sequence ID" value="NZ_JASGBP010000006.1"/>
</dbReference>
<comment type="caution">
    <text evidence="1">The sequence shown here is derived from an EMBL/GenBank/DDBJ whole genome shotgun (WGS) entry which is preliminary data.</text>
</comment>
<evidence type="ECO:0000313" key="2">
    <source>
        <dbReference type="Proteomes" id="UP001230035"/>
    </source>
</evidence>
<dbReference type="SUPFAM" id="SSF49464">
    <property type="entry name" value="Carboxypeptidase regulatory domain-like"/>
    <property type="match status" value="1"/>
</dbReference>
<dbReference type="Proteomes" id="UP001230035">
    <property type="component" value="Unassembled WGS sequence"/>
</dbReference>
<evidence type="ECO:0008006" key="3">
    <source>
        <dbReference type="Google" id="ProtNLM"/>
    </source>
</evidence>
<reference evidence="1 2" key="1">
    <citation type="submission" date="2023-05" db="EMBL/GenBank/DDBJ databases">
        <title>Flavobacterium sedimenti sp. nov., isolated from the sediment.</title>
        <authorList>
            <person name="Wu N."/>
        </authorList>
    </citation>
    <scope>NUCLEOTIDE SEQUENCE [LARGE SCALE GENOMIC DNA]</scope>
    <source>
        <strain evidence="1 2">YZ-48</strain>
    </source>
</reference>
<accession>A0ABT6XRS2</accession>
<dbReference type="InterPro" id="IPR008969">
    <property type="entry name" value="CarboxyPept-like_regulatory"/>
</dbReference>
<gene>
    <name evidence="1" type="ORF">QHT84_10220</name>
</gene>